<organism evidence="1 2">
    <name type="scientific">Nitrolancea hollandica Lb</name>
    <dbReference type="NCBI Taxonomy" id="1129897"/>
    <lineage>
        <taxon>Bacteria</taxon>
        <taxon>Pseudomonadati</taxon>
        <taxon>Thermomicrobiota</taxon>
        <taxon>Thermomicrobia</taxon>
        <taxon>Sphaerobacterales</taxon>
        <taxon>Sphaerobacterineae</taxon>
        <taxon>Sphaerobacteraceae</taxon>
        <taxon>Nitrolancea</taxon>
    </lineage>
</organism>
<evidence type="ECO:0000313" key="2">
    <source>
        <dbReference type="Proteomes" id="UP000004221"/>
    </source>
</evidence>
<reference evidence="1 2" key="1">
    <citation type="journal article" date="2012" name="ISME J.">
        <title>Nitrification expanded: discovery, physiology and genomics of a nitrite-oxidizing bacterium from the phylum Chloroflexi.</title>
        <authorList>
            <person name="Sorokin D.Y."/>
            <person name="Lucker S."/>
            <person name="Vejmelkova D."/>
            <person name="Kostrikina N.A."/>
            <person name="Kleerebezem R."/>
            <person name="Rijpstra W.I."/>
            <person name="Damste J.S."/>
            <person name="Le Paslier D."/>
            <person name="Muyzer G."/>
            <person name="Wagner M."/>
            <person name="van Loosdrecht M.C."/>
            <person name="Daims H."/>
        </authorList>
    </citation>
    <scope>NUCLEOTIDE SEQUENCE [LARGE SCALE GENOMIC DNA]</scope>
    <source>
        <strain evidence="2">none</strain>
    </source>
</reference>
<evidence type="ECO:0000313" key="1">
    <source>
        <dbReference type="EMBL" id="CCF85959.1"/>
    </source>
</evidence>
<gene>
    <name evidence="1" type="ORF">NITHO_6300002</name>
</gene>
<accession>I4EMP6</accession>
<dbReference type="AlphaFoldDB" id="I4EMP6"/>
<sequence>MTHQVPSRKMLLSISTASPGVLAPGHDTREERRAAFVYFGSNPSNFVMNARGMGYNLPISG</sequence>
<protein>
    <submittedName>
        <fullName evidence="1">Uncharacterized protein</fullName>
    </submittedName>
</protein>
<comment type="caution">
    <text evidence="1">The sequence shown here is derived from an EMBL/GenBank/DDBJ whole genome shotgun (WGS) entry which is preliminary data.</text>
</comment>
<keyword evidence="2" id="KW-1185">Reference proteome</keyword>
<name>I4EMP6_9BACT</name>
<proteinExistence type="predicted"/>
<dbReference type="EMBL" id="CAGS01000591">
    <property type="protein sequence ID" value="CCF85959.1"/>
    <property type="molecule type" value="Genomic_DNA"/>
</dbReference>
<dbReference type="Proteomes" id="UP000004221">
    <property type="component" value="Unassembled WGS sequence"/>
</dbReference>